<feature type="compositionally biased region" description="Acidic residues" evidence="1">
    <location>
        <begin position="1091"/>
        <end position="1108"/>
    </location>
</feature>
<organism evidence="2 3">
    <name type="scientific">Cymbomonas tetramitiformis</name>
    <dbReference type="NCBI Taxonomy" id="36881"/>
    <lineage>
        <taxon>Eukaryota</taxon>
        <taxon>Viridiplantae</taxon>
        <taxon>Chlorophyta</taxon>
        <taxon>Pyramimonadophyceae</taxon>
        <taxon>Pyramimonadales</taxon>
        <taxon>Pyramimonadaceae</taxon>
        <taxon>Cymbomonas</taxon>
    </lineage>
</organism>
<evidence type="ECO:0000256" key="1">
    <source>
        <dbReference type="SAM" id="MobiDB-lite"/>
    </source>
</evidence>
<protein>
    <submittedName>
        <fullName evidence="2">Uncharacterized protein</fullName>
    </submittedName>
</protein>
<feature type="region of interest" description="Disordered" evidence="1">
    <location>
        <begin position="754"/>
        <end position="775"/>
    </location>
</feature>
<feature type="region of interest" description="Disordered" evidence="1">
    <location>
        <begin position="162"/>
        <end position="181"/>
    </location>
</feature>
<sequence>MSETYESSSSSSWKRFLTSYTGAKDEDRAEFIQNLARAVEELRRTHEASLRAKLKSFTCQSLSPEKRAWIRNSWPDYQAMWDLLPTLMQGKDGVLATTVAFSWFMESYEKDGVVASNAWRILKNMEQHGPMKGAIPCGKPPFHERAPGTTWSVAKVFEPNDRDGEESEEYMTEGTSVKGLTGPDGGEESMYYWTLRLFVAELDAKFMLKGGKEKKDLLTSRVQLPGEDGLTYMKACQRREAMVHTGREDITKDMIRQHIEECVDNLRIKVYRTTAKEQLRAQHPPPKPVTWKYLEEIVEVQDNLMNDNSQWILAWRQDISRRVTSPYACWEAKQNGVDLALLNNQIKKHALVKAGAGSVGDQAPEEKKKQPATPVKGKWEAAAGERQKDYSKTPPPTTPKGGQKDTNIYCQYCYGGRQHASNPADCWTGSPTATVPKDFHISRRLNSQKFYEAQNARMRLFNIRYRFPKKQQGVTVAEWKKIPDSEQEALVKDSSGKTKDAETTRAVNLAEERDAMETHLSHSGGSVSGSVTGSVHTQAFSDDECDLECQTRSFAAERPVYSTQDMLEDLVVPRQCLSAEVTGVDSCHDVPGPKASSEVCLDGLDNGAAADIMSLEAKACAEGVEHCAAVAVALGNTQMMQSFPVKTPAEFDEEARVPRAPAAELLDRKLYLLHSHLKSAVQTLNRLTAHLSVKGLVSLPNNIQTLLAVDEAEKLLTEKVVADVATLHEPDDKAEQLLAVKRVADAAMLREFDDDEESLVEDDEEVPDLCSDGEEQDDIPLEEMAEGVVDSLYRAAAACVNRGYGVHVSGNVRDIRAGSIQAHTYELLKKRMESSLSEEMLSGMAQVQPVCKLVNQTLAQGLALVALEGGLMLYKAILMDTGANCNIIAIKRVKELGLAIYEVEAGSKVARCDGTSTAFKQYCYVDVILAAGTPHMTLHRLHAFISYSETTYDFLIGTGPLKNALRVTIDLYRGLAVSEAPAMLLGVDEKVTLPLIECKVPDSHRRRRNADPRVCLTSEIFDRGGMEYGYAAERAEWLDHETPAEQDEQYFDCQEEVRFCAGVGERDPWQTEGKKVTRHSTADPQTRTPEELVEDDDTSTEEVSEDPTDDKYVQRHTCKDSGGSRKRYASRLWPTGRVGGVFADDHTQKLLEEETRWPDSLPHTRCVPLTEKQLAVSDQEFLIAAHRPWKGSMTHCWGDIDEEPSEENGSWRHQRLYTSMDGHQRLCDIVEKINEKETKVKFAHCQQETVVPNDRLRWPDFSSVDQKWDPYGDCTMKWWHSVVPNLGSEYSVVEPDYEALREAGDMKLAELQRSLCERQIYPSGPIVGTLMWDQKVHKFCVMTKPADDALSIAHATLSHSPADCSFAAKLESELQLPHYYESEGCWMYQHLRVLRKVELNLLRQLIYDQYKEVEQGHEKAPKLIIRNNKARGTPKFYPVTDGEGGPGVVFDNYHAAQEYIPWDMGWLFNTEGLQLPVCSPGHVGQLL</sequence>
<reference evidence="2 3" key="1">
    <citation type="journal article" date="2015" name="Genome Biol. Evol.">
        <title>Comparative Genomics of a Bacterivorous Green Alga Reveals Evolutionary Causalities and Consequences of Phago-Mixotrophic Mode of Nutrition.</title>
        <authorList>
            <person name="Burns J.A."/>
            <person name="Paasch A."/>
            <person name="Narechania A."/>
            <person name="Kim E."/>
        </authorList>
    </citation>
    <scope>NUCLEOTIDE SEQUENCE [LARGE SCALE GENOMIC DNA]</scope>
    <source>
        <strain evidence="2 3">PLY_AMNH</strain>
    </source>
</reference>
<feature type="region of interest" description="Disordered" evidence="1">
    <location>
        <begin position="356"/>
        <end position="403"/>
    </location>
</feature>
<keyword evidence="3" id="KW-1185">Reference proteome</keyword>
<feature type="region of interest" description="Disordered" evidence="1">
    <location>
        <begin position="1070"/>
        <end position="1125"/>
    </location>
</feature>
<evidence type="ECO:0000313" key="3">
    <source>
        <dbReference type="Proteomes" id="UP001190700"/>
    </source>
</evidence>
<dbReference type="EMBL" id="LGRX02024846">
    <property type="protein sequence ID" value="KAK3253430.1"/>
    <property type="molecule type" value="Genomic_DNA"/>
</dbReference>
<accession>A0AAE0CFY7</accession>
<proteinExistence type="predicted"/>
<comment type="caution">
    <text evidence="2">The sequence shown here is derived from an EMBL/GenBank/DDBJ whole genome shotgun (WGS) entry which is preliminary data.</text>
</comment>
<evidence type="ECO:0000313" key="2">
    <source>
        <dbReference type="EMBL" id="KAK3253430.1"/>
    </source>
</evidence>
<name>A0AAE0CFY7_9CHLO</name>
<feature type="compositionally biased region" description="Basic and acidic residues" evidence="1">
    <location>
        <begin position="1109"/>
        <end position="1123"/>
    </location>
</feature>
<dbReference type="Proteomes" id="UP001190700">
    <property type="component" value="Unassembled WGS sequence"/>
</dbReference>
<feature type="compositionally biased region" description="Basic and acidic residues" evidence="1">
    <location>
        <begin position="377"/>
        <end position="391"/>
    </location>
</feature>
<gene>
    <name evidence="2" type="ORF">CYMTET_37320</name>
</gene>